<dbReference type="AlphaFoldDB" id="A0A518C6K5"/>
<gene>
    <name evidence="1" type="ORF">Pan97_18770</name>
</gene>
<dbReference type="PROSITE" id="PS51257">
    <property type="entry name" value="PROKAR_LIPOPROTEIN"/>
    <property type="match status" value="1"/>
</dbReference>
<dbReference type="EMBL" id="CP036289">
    <property type="protein sequence ID" value="QDU74859.1"/>
    <property type="molecule type" value="Genomic_DNA"/>
</dbReference>
<protein>
    <submittedName>
        <fullName evidence="1">Uncharacterized protein</fullName>
    </submittedName>
</protein>
<keyword evidence="2" id="KW-1185">Reference proteome</keyword>
<proteinExistence type="predicted"/>
<sequence length="137" mass="14774">MNKSSAVITTLLFLAGIALLGCNNQRPIPKSYPVQGEVTLDGKPMESGEVAFVSVAEGIRDTVKVEGGKFSGEVLAGDRKIEIRSYIAKEGNTKMYGADAEPSYVNIIPKKYNEESEITATVKESDDNSFSFEVTSS</sequence>
<dbReference type="KEGG" id="bvo:Pan97_18770"/>
<name>A0A518C6K5_9BACT</name>
<dbReference type="Proteomes" id="UP000318626">
    <property type="component" value="Chromosome"/>
</dbReference>
<dbReference type="OrthoDB" id="289014at2"/>
<organism evidence="1 2">
    <name type="scientific">Bremerella volcania</name>
    <dbReference type="NCBI Taxonomy" id="2527984"/>
    <lineage>
        <taxon>Bacteria</taxon>
        <taxon>Pseudomonadati</taxon>
        <taxon>Planctomycetota</taxon>
        <taxon>Planctomycetia</taxon>
        <taxon>Pirellulales</taxon>
        <taxon>Pirellulaceae</taxon>
        <taxon>Bremerella</taxon>
    </lineage>
</organism>
<accession>A0A518C6K5</accession>
<dbReference type="RefSeq" id="WP_144971800.1">
    <property type="nucleotide sequence ID" value="NZ_CP036289.1"/>
</dbReference>
<evidence type="ECO:0000313" key="1">
    <source>
        <dbReference type="EMBL" id="QDU74859.1"/>
    </source>
</evidence>
<evidence type="ECO:0000313" key="2">
    <source>
        <dbReference type="Proteomes" id="UP000318626"/>
    </source>
</evidence>
<reference evidence="2" key="1">
    <citation type="submission" date="2019-02" db="EMBL/GenBank/DDBJ databases">
        <title>Deep-cultivation of Planctomycetes and their phenomic and genomic characterization uncovers novel biology.</title>
        <authorList>
            <person name="Wiegand S."/>
            <person name="Jogler M."/>
            <person name="Boedeker C."/>
            <person name="Pinto D."/>
            <person name="Vollmers J."/>
            <person name="Rivas-Marin E."/>
            <person name="Kohn T."/>
            <person name="Peeters S.H."/>
            <person name="Heuer A."/>
            <person name="Rast P."/>
            <person name="Oberbeckmann S."/>
            <person name="Bunk B."/>
            <person name="Jeske O."/>
            <person name="Meyerdierks A."/>
            <person name="Storesund J.E."/>
            <person name="Kallscheuer N."/>
            <person name="Luecker S."/>
            <person name="Lage O.M."/>
            <person name="Pohl T."/>
            <person name="Merkel B.J."/>
            <person name="Hornburger P."/>
            <person name="Mueller R.-W."/>
            <person name="Bruemmer F."/>
            <person name="Labrenz M."/>
            <person name="Spormann A.M."/>
            <person name="Op den Camp H."/>
            <person name="Overmann J."/>
            <person name="Amann R."/>
            <person name="Jetten M.S.M."/>
            <person name="Mascher T."/>
            <person name="Medema M.H."/>
            <person name="Devos D.P."/>
            <person name="Kaster A.-K."/>
            <person name="Ovreas L."/>
            <person name="Rohde M."/>
            <person name="Galperin M.Y."/>
            <person name="Jogler C."/>
        </authorList>
    </citation>
    <scope>NUCLEOTIDE SEQUENCE [LARGE SCALE GENOMIC DNA]</scope>
    <source>
        <strain evidence="2">Pan97</strain>
    </source>
</reference>